<dbReference type="PROSITE" id="PS51450">
    <property type="entry name" value="LRR"/>
    <property type="match status" value="3"/>
</dbReference>
<sequence>MDHEDVPTILHEFVQPRVINQDLLINLIIEQGPKGTAGKLFYEDGIDSNETEEIRIEFLNILKIDHLWVMPNLVKLKLSNNIIEKIENLDVLVNLKELDLSFNRIELMENLDSLVNLEILLLFNNQIAEVEGLDNLRNLTILSVGNNFIADWKHVLYLRKFKKLYSLNMNGNPCTKEDGYLDYVYAFMPRLIYYEYKMITVDQRRAAKEKHYRDLNILEETEKKEDEELQVQQKYEEKLAFLTTAYMEHLDEDYVFHQMFQDDKEGRDLSMVNEDTQNAYEEYKVNFVAICKEFCEVGVKEHEKRMEEVNAYDTCMDEGKTGTQNQGRRIVNEVLQKKGEYLANVKQLLKKLIGEVDTATVEDVTKKAQQIAEEFHDLVTDAWTNLMSLEVELHEQIEEINEVFRINISDMVEAFITTARGYFSQLRNCEAEYNDTINGLILYLLSGIGDDAKLPRHLINLCEDKDMLNHNLTNSHERHLQVLDAREDTLVTRVKDWLEELTNHLIKNELERNSERVIEISHFSDSQQQEFLQILAKLNLKVNDQEIIMALDT</sequence>
<dbReference type="Gene3D" id="3.80.10.10">
    <property type="entry name" value="Ribonuclease Inhibitor"/>
    <property type="match status" value="1"/>
</dbReference>
<reference evidence="15" key="1">
    <citation type="submission" date="2025-08" db="UniProtKB">
        <authorList>
            <consortium name="RefSeq"/>
        </authorList>
    </citation>
    <scope>IDENTIFICATION</scope>
    <source>
        <tissue evidence="15">Whole body</tissue>
    </source>
</reference>
<evidence type="ECO:0000256" key="1">
    <source>
        <dbReference type="ARBA" id="ARBA00003843"/>
    </source>
</evidence>
<dbReference type="AlphaFoldDB" id="A0AAJ7JGQ8"/>
<evidence type="ECO:0000256" key="13">
    <source>
        <dbReference type="ARBA" id="ARBA00040950"/>
    </source>
</evidence>
<keyword evidence="10" id="KW-0966">Cell projection</keyword>
<keyword evidence="9" id="KW-0206">Cytoskeleton</keyword>
<keyword evidence="5" id="KW-0677">Repeat</keyword>
<evidence type="ECO:0000256" key="3">
    <source>
        <dbReference type="ARBA" id="ARBA00022490"/>
    </source>
</evidence>
<name>A0AAJ7JGQ8_9HYME</name>
<protein>
    <recommendedName>
        <fullName evidence="11">Dynein axonemal assembly factor 1 homolog</fullName>
    </recommendedName>
    <alternativeName>
        <fullName evidence="13">Dynein regulatory complex subunit 3</fullName>
    </alternativeName>
</protein>
<gene>
    <name evidence="15" type="primary">LOC108632401</name>
</gene>
<evidence type="ECO:0000256" key="12">
    <source>
        <dbReference type="ARBA" id="ARBA00038378"/>
    </source>
</evidence>
<evidence type="ECO:0000256" key="2">
    <source>
        <dbReference type="ARBA" id="ARBA00004611"/>
    </source>
</evidence>
<proteinExistence type="inferred from homology"/>
<dbReference type="SMART" id="SM00365">
    <property type="entry name" value="LRR_SD22"/>
    <property type="match status" value="4"/>
</dbReference>
<dbReference type="Proteomes" id="UP000694925">
    <property type="component" value="Unplaced"/>
</dbReference>
<dbReference type="InterPro" id="IPR050576">
    <property type="entry name" value="Cilia_flagella_integrity"/>
</dbReference>
<organism evidence="14 15">
    <name type="scientific">Ceratina calcarata</name>
    <dbReference type="NCBI Taxonomy" id="156304"/>
    <lineage>
        <taxon>Eukaryota</taxon>
        <taxon>Metazoa</taxon>
        <taxon>Ecdysozoa</taxon>
        <taxon>Arthropoda</taxon>
        <taxon>Hexapoda</taxon>
        <taxon>Insecta</taxon>
        <taxon>Pterygota</taxon>
        <taxon>Neoptera</taxon>
        <taxon>Endopterygota</taxon>
        <taxon>Hymenoptera</taxon>
        <taxon>Apocrita</taxon>
        <taxon>Aculeata</taxon>
        <taxon>Apoidea</taxon>
        <taxon>Anthophila</taxon>
        <taxon>Apidae</taxon>
        <taxon>Ceratina</taxon>
        <taxon>Zadontomerus</taxon>
    </lineage>
</organism>
<evidence type="ECO:0000256" key="7">
    <source>
        <dbReference type="ARBA" id="ARBA00023054"/>
    </source>
</evidence>
<keyword evidence="4" id="KW-0433">Leucine-rich repeat</keyword>
<dbReference type="InterPro" id="IPR001611">
    <property type="entry name" value="Leu-rich_rpt"/>
</dbReference>
<evidence type="ECO:0000256" key="11">
    <source>
        <dbReference type="ARBA" id="ARBA00024433"/>
    </source>
</evidence>
<evidence type="ECO:0000313" key="14">
    <source>
        <dbReference type="Proteomes" id="UP000694925"/>
    </source>
</evidence>
<dbReference type="PANTHER" id="PTHR45973:SF12">
    <property type="entry name" value="DYNEIN REGULATORY COMPLEX SUBUNIT 3"/>
    <property type="match status" value="1"/>
</dbReference>
<dbReference type="PANTHER" id="PTHR45973">
    <property type="entry name" value="PROTEIN PHOSPHATASE 1 REGULATORY SUBUNIT SDS22-RELATED"/>
    <property type="match status" value="1"/>
</dbReference>
<evidence type="ECO:0000256" key="9">
    <source>
        <dbReference type="ARBA" id="ARBA00023212"/>
    </source>
</evidence>
<evidence type="ECO:0000256" key="4">
    <source>
        <dbReference type="ARBA" id="ARBA00022614"/>
    </source>
</evidence>
<dbReference type="InterPro" id="IPR032675">
    <property type="entry name" value="LRR_dom_sf"/>
</dbReference>
<evidence type="ECO:0000256" key="10">
    <source>
        <dbReference type="ARBA" id="ARBA00023273"/>
    </source>
</evidence>
<dbReference type="RefSeq" id="XP_017892443.1">
    <property type="nucleotide sequence ID" value="XM_018036954.2"/>
</dbReference>
<keyword evidence="3" id="KW-0963">Cytoplasm</keyword>
<comment type="function">
    <text evidence="1">Cilium-specific protein required for cilia structures.</text>
</comment>
<dbReference type="SUPFAM" id="SSF52058">
    <property type="entry name" value="L domain-like"/>
    <property type="match status" value="1"/>
</dbReference>
<evidence type="ECO:0000256" key="5">
    <source>
        <dbReference type="ARBA" id="ARBA00022737"/>
    </source>
</evidence>
<dbReference type="GO" id="GO:0005929">
    <property type="term" value="C:cilium"/>
    <property type="evidence" value="ECO:0007669"/>
    <property type="project" value="TreeGrafter"/>
</dbReference>
<keyword evidence="6" id="KW-0282">Flagellum</keyword>
<keyword evidence="7" id="KW-0175">Coiled coil</keyword>
<dbReference type="Pfam" id="PF14580">
    <property type="entry name" value="LRR_9"/>
    <property type="match status" value="1"/>
</dbReference>
<comment type="subcellular location">
    <subcellularLocation>
        <location evidence="2">Cytoplasm</location>
        <location evidence="2">Cytoskeleton</location>
        <location evidence="2">Flagellum axoneme</location>
    </subcellularLocation>
</comment>
<evidence type="ECO:0000256" key="8">
    <source>
        <dbReference type="ARBA" id="ARBA00023069"/>
    </source>
</evidence>
<dbReference type="KEGG" id="ccal:108632401"/>
<accession>A0AAJ7JGQ8</accession>
<keyword evidence="14" id="KW-1185">Reference proteome</keyword>
<dbReference type="GeneID" id="108632401"/>
<evidence type="ECO:0000313" key="15">
    <source>
        <dbReference type="RefSeq" id="XP_017892443.1"/>
    </source>
</evidence>
<comment type="similarity">
    <text evidence="12">Belongs to the DRC3 family.</text>
</comment>
<evidence type="ECO:0000256" key="6">
    <source>
        <dbReference type="ARBA" id="ARBA00022846"/>
    </source>
</evidence>
<keyword evidence="8" id="KW-0969">Cilium</keyword>